<evidence type="ECO:0000259" key="1">
    <source>
        <dbReference type="Pfam" id="PF13460"/>
    </source>
</evidence>
<gene>
    <name evidence="2" type="ORF">J2S48_004355</name>
</gene>
<reference evidence="2 3" key="1">
    <citation type="submission" date="2023-07" db="EMBL/GenBank/DDBJ databases">
        <title>Sequencing the genomes of 1000 actinobacteria strains.</title>
        <authorList>
            <person name="Klenk H.-P."/>
        </authorList>
    </citation>
    <scope>NUCLEOTIDE SEQUENCE [LARGE SCALE GENOMIC DNA]</scope>
    <source>
        <strain evidence="2 3">DSM 45554</strain>
    </source>
</reference>
<feature type="domain" description="NAD(P)-binding" evidence="1">
    <location>
        <begin position="7"/>
        <end position="199"/>
    </location>
</feature>
<dbReference type="EMBL" id="JAVDYE010000001">
    <property type="protein sequence ID" value="MDR7384840.1"/>
    <property type="molecule type" value="Genomic_DNA"/>
</dbReference>
<dbReference type="SUPFAM" id="SSF51735">
    <property type="entry name" value="NAD(P)-binding Rossmann-fold domains"/>
    <property type="match status" value="1"/>
</dbReference>
<dbReference type="PANTHER" id="PTHR43355:SF2">
    <property type="entry name" value="FLAVIN REDUCTASE (NADPH)"/>
    <property type="match status" value="1"/>
</dbReference>
<dbReference type="PANTHER" id="PTHR43355">
    <property type="entry name" value="FLAVIN REDUCTASE (NADPH)"/>
    <property type="match status" value="1"/>
</dbReference>
<dbReference type="Gene3D" id="3.40.50.720">
    <property type="entry name" value="NAD(P)-binding Rossmann-like Domain"/>
    <property type="match status" value="1"/>
</dbReference>
<evidence type="ECO:0000313" key="3">
    <source>
        <dbReference type="Proteomes" id="UP001183585"/>
    </source>
</evidence>
<proteinExistence type="predicted"/>
<dbReference type="RefSeq" id="WP_274993669.1">
    <property type="nucleotide sequence ID" value="NZ_JAJQQP010000005.1"/>
</dbReference>
<sequence>MRIAVFGATGMVGSRVVDEAWARGHDVVAVSRRDAGNGNAEVETVSVDVRDAARVREVLRTADVAVSAVRPRPGEEATVPEMTTALLDAAVGTGTAVLLVGGAGPLASPGVPGRLVIDDETFVPAQWRSSAIASLAQLQACDGHPAAWTYLSPPAVLEPGTRTGVYRRGTTTLLVDEAGRSQISAEDLSVAVLDEVENPGGVRHFTVAY</sequence>
<evidence type="ECO:0000313" key="2">
    <source>
        <dbReference type="EMBL" id="MDR7384840.1"/>
    </source>
</evidence>
<dbReference type="Pfam" id="PF13460">
    <property type="entry name" value="NAD_binding_10"/>
    <property type="match status" value="1"/>
</dbReference>
<dbReference type="InterPro" id="IPR051606">
    <property type="entry name" value="Polyketide_Oxido-like"/>
</dbReference>
<dbReference type="Proteomes" id="UP001183585">
    <property type="component" value="Unassembled WGS sequence"/>
</dbReference>
<dbReference type="InterPro" id="IPR016040">
    <property type="entry name" value="NAD(P)-bd_dom"/>
</dbReference>
<accession>A0ABU2CU17</accession>
<protein>
    <submittedName>
        <fullName evidence="2">NADH-flavin reductase</fullName>
    </submittedName>
</protein>
<name>A0ABU2CU17_9MICO</name>
<keyword evidence="3" id="KW-1185">Reference proteome</keyword>
<comment type="caution">
    <text evidence="2">The sequence shown here is derived from an EMBL/GenBank/DDBJ whole genome shotgun (WGS) entry which is preliminary data.</text>
</comment>
<organism evidence="2 3">
    <name type="scientific">Promicromonospora iranensis</name>
    <dbReference type="NCBI Taxonomy" id="1105144"/>
    <lineage>
        <taxon>Bacteria</taxon>
        <taxon>Bacillati</taxon>
        <taxon>Actinomycetota</taxon>
        <taxon>Actinomycetes</taxon>
        <taxon>Micrococcales</taxon>
        <taxon>Promicromonosporaceae</taxon>
        <taxon>Promicromonospora</taxon>
    </lineage>
</organism>
<dbReference type="InterPro" id="IPR036291">
    <property type="entry name" value="NAD(P)-bd_dom_sf"/>
</dbReference>